<keyword evidence="13" id="KW-1185">Reference proteome</keyword>
<keyword evidence="7" id="KW-0804">Transcription</keyword>
<dbReference type="Pfam" id="PF00134">
    <property type="entry name" value="Cyclin_N"/>
    <property type="match status" value="1"/>
</dbReference>
<dbReference type="SMART" id="SM00385">
    <property type="entry name" value="CYCLIN"/>
    <property type="match status" value="2"/>
</dbReference>
<evidence type="ECO:0000256" key="8">
    <source>
        <dbReference type="ARBA" id="ARBA00023242"/>
    </source>
</evidence>
<evidence type="ECO:0000256" key="6">
    <source>
        <dbReference type="ARBA" id="ARBA00023159"/>
    </source>
</evidence>
<dbReference type="PIRSF" id="PIRSF028758">
    <property type="entry name" value="Cyclin, C/H/G types"/>
    <property type="match status" value="1"/>
</dbReference>
<dbReference type="FunFam" id="1.10.472.10:FF:000017">
    <property type="entry name" value="Putative cyclin-c"/>
    <property type="match status" value="1"/>
</dbReference>
<comment type="caution">
    <text evidence="12">The sequence shown here is derived from an EMBL/GenBank/DDBJ whole genome shotgun (WGS) entry which is preliminary data.</text>
</comment>
<gene>
    <name evidence="12" type="ORF">NP493_1595g00034</name>
</gene>
<feature type="domain" description="Cyclin-like" evidence="11">
    <location>
        <begin position="6"/>
        <end position="104"/>
    </location>
</feature>
<evidence type="ECO:0000256" key="3">
    <source>
        <dbReference type="ARBA" id="ARBA00022491"/>
    </source>
</evidence>
<keyword evidence="8" id="KW-0539">Nucleus</keyword>
<sequence length="264" mass="30106">MIFFANFIQTLGEQLKVRQQVIATATVYFKRFYSRNSLKSIDPLLMAPTCIFLASKVEEFGVISNSRLISTCQQVVKNKFSHAYPQEFPFRIQNVLECEFYLMETLDCCLIIYHPYRSLVQYAADLSSTDDSLLPLAWRIVNDTLRTDVPLLFPPYMIALAALHMACIIQQKDAKQWFAELSLDMDKLLEITKEILSLYELWKSYDEKKEIGGLLAKMARPKTSPSRPPSQGPSSKDGSMQGSHGHSNQSNQSSHSQQQTTQDM</sequence>
<dbReference type="AlphaFoldDB" id="A0AAD9JY88"/>
<dbReference type="EMBL" id="JAODUO010001595">
    <property type="protein sequence ID" value="KAK2161234.1"/>
    <property type="molecule type" value="Genomic_DNA"/>
</dbReference>
<keyword evidence="6" id="KW-0010">Activator</keyword>
<evidence type="ECO:0000313" key="12">
    <source>
        <dbReference type="EMBL" id="KAK2161234.1"/>
    </source>
</evidence>
<keyword evidence="4" id="KW-0805">Transcription regulation</keyword>
<reference evidence="12" key="1">
    <citation type="journal article" date="2023" name="Mol. Biol. Evol.">
        <title>Third-Generation Sequencing Reveals the Adaptive Role of the Epigenome in Three Deep-Sea Polychaetes.</title>
        <authorList>
            <person name="Perez M."/>
            <person name="Aroh O."/>
            <person name="Sun Y."/>
            <person name="Lan Y."/>
            <person name="Juniper S.K."/>
            <person name="Young C.R."/>
            <person name="Angers B."/>
            <person name="Qian P.Y."/>
        </authorList>
    </citation>
    <scope>NUCLEOTIDE SEQUENCE</scope>
    <source>
        <strain evidence="12">R07B-5</strain>
    </source>
</reference>
<evidence type="ECO:0000256" key="4">
    <source>
        <dbReference type="ARBA" id="ARBA00023015"/>
    </source>
</evidence>
<evidence type="ECO:0000256" key="2">
    <source>
        <dbReference type="ARBA" id="ARBA00008638"/>
    </source>
</evidence>
<dbReference type="CDD" id="cd20514">
    <property type="entry name" value="CYCLIN_CCNC_rpt2"/>
    <property type="match status" value="1"/>
</dbReference>
<evidence type="ECO:0000256" key="7">
    <source>
        <dbReference type="ARBA" id="ARBA00023163"/>
    </source>
</evidence>
<proteinExistence type="inferred from homology"/>
<dbReference type="CDD" id="cd20513">
    <property type="entry name" value="CYCLIN_CCNC_rpt1"/>
    <property type="match status" value="1"/>
</dbReference>
<dbReference type="PANTHER" id="PTHR10026">
    <property type="entry name" value="CYCLIN"/>
    <property type="match status" value="1"/>
</dbReference>
<evidence type="ECO:0000256" key="10">
    <source>
        <dbReference type="SAM" id="MobiDB-lite"/>
    </source>
</evidence>
<keyword evidence="3" id="KW-0678">Repressor</keyword>
<dbReference type="InterPro" id="IPR031658">
    <property type="entry name" value="Cyclin_C_2"/>
</dbReference>
<dbReference type="Gene3D" id="1.10.472.10">
    <property type="entry name" value="Cyclin-like"/>
    <property type="match status" value="2"/>
</dbReference>
<dbReference type="GO" id="GO:0016538">
    <property type="term" value="F:cyclin-dependent protein serine/threonine kinase regulator activity"/>
    <property type="evidence" value="ECO:0007669"/>
    <property type="project" value="InterPro"/>
</dbReference>
<dbReference type="InterPro" id="IPR036915">
    <property type="entry name" value="Cyclin-like_sf"/>
</dbReference>
<dbReference type="GO" id="GO:0006357">
    <property type="term" value="P:regulation of transcription by RNA polymerase II"/>
    <property type="evidence" value="ECO:0007669"/>
    <property type="project" value="InterPro"/>
</dbReference>
<dbReference type="Proteomes" id="UP001209878">
    <property type="component" value="Unassembled WGS sequence"/>
</dbReference>
<accession>A0AAD9JY88</accession>
<evidence type="ECO:0000256" key="9">
    <source>
        <dbReference type="RuleBase" id="RU000383"/>
    </source>
</evidence>
<dbReference type="Pfam" id="PF16899">
    <property type="entry name" value="Cyclin_C_2"/>
    <property type="match status" value="1"/>
</dbReference>
<evidence type="ECO:0000256" key="5">
    <source>
        <dbReference type="ARBA" id="ARBA00023127"/>
    </source>
</evidence>
<evidence type="ECO:0000313" key="13">
    <source>
        <dbReference type="Proteomes" id="UP001209878"/>
    </source>
</evidence>
<organism evidence="12 13">
    <name type="scientific">Ridgeia piscesae</name>
    <name type="common">Tubeworm</name>
    <dbReference type="NCBI Taxonomy" id="27915"/>
    <lineage>
        <taxon>Eukaryota</taxon>
        <taxon>Metazoa</taxon>
        <taxon>Spiralia</taxon>
        <taxon>Lophotrochozoa</taxon>
        <taxon>Annelida</taxon>
        <taxon>Polychaeta</taxon>
        <taxon>Sedentaria</taxon>
        <taxon>Canalipalpata</taxon>
        <taxon>Sabellida</taxon>
        <taxon>Siboglinidae</taxon>
        <taxon>Ridgeia</taxon>
    </lineage>
</organism>
<name>A0AAD9JY88_RIDPI</name>
<comment type="similarity">
    <text evidence="2">Belongs to the cyclin family. Cyclin C subfamily.</text>
</comment>
<feature type="region of interest" description="Disordered" evidence="10">
    <location>
        <begin position="216"/>
        <end position="264"/>
    </location>
</feature>
<protein>
    <recommendedName>
        <fullName evidence="11">Cyclin-like domain-containing protein</fullName>
    </recommendedName>
</protein>
<dbReference type="FunFam" id="1.10.472.10:FF:000076">
    <property type="entry name" value="RNA polymerase II holoenzyme cyclin-like subunit"/>
    <property type="match status" value="1"/>
</dbReference>
<dbReference type="InterPro" id="IPR013763">
    <property type="entry name" value="Cyclin-like_dom"/>
</dbReference>
<evidence type="ECO:0000256" key="1">
    <source>
        <dbReference type="ARBA" id="ARBA00004123"/>
    </source>
</evidence>
<dbReference type="InterPro" id="IPR006671">
    <property type="entry name" value="Cyclin_N"/>
</dbReference>
<feature type="compositionally biased region" description="Low complexity" evidence="10">
    <location>
        <begin position="241"/>
        <end position="264"/>
    </location>
</feature>
<feature type="domain" description="Cyclin-like" evidence="11">
    <location>
        <begin position="117"/>
        <end position="197"/>
    </location>
</feature>
<keyword evidence="5 9" id="KW-0195">Cyclin</keyword>
<comment type="subcellular location">
    <subcellularLocation>
        <location evidence="1">Nucleus</location>
    </subcellularLocation>
</comment>
<dbReference type="InterPro" id="IPR043198">
    <property type="entry name" value="Cyclin/Ssn8"/>
</dbReference>
<dbReference type="SUPFAM" id="SSF47954">
    <property type="entry name" value="Cyclin-like"/>
    <property type="match status" value="2"/>
</dbReference>
<evidence type="ECO:0000259" key="11">
    <source>
        <dbReference type="SMART" id="SM00385"/>
    </source>
</evidence>
<dbReference type="GO" id="GO:0005634">
    <property type="term" value="C:nucleus"/>
    <property type="evidence" value="ECO:0007669"/>
    <property type="project" value="UniProtKB-SubCell"/>
</dbReference>